<dbReference type="PIRSF" id="PIRSF001361">
    <property type="entry name" value="DAHP_synthase"/>
    <property type="match status" value="1"/>
</dbReference>
<gene>
    <name evidence="8" type="ORF">AAFC00_003596</name>
</gene>
<dbReference type="NCBIfam" id="TIGR00034">
    <property type="entry name" value="aroFGH"/>
    <property type="match status" value="1"/>
</dbReference>
<dbReference type="RefSeq" id="XP_069200907.1">
    <property type="nucleotide sequence ID" value="XM_069343093.1"/>
</dbReference>
<dbReference type="InterPro" id="IPR013785">
    <property type="entry name" value="Aldolase_TIM"/>
</dbReference>
<evidence type="ECO:0000256" key="6">
    <source>
        <dbReference type="PIRNR" id="PIRNR001361"/>
    </source>
</evidence>
<evidence type="ECO:0000256" key="1">
    <source>
        <dbReference type="ARBA" id="ARBA00007985"/>
    </source>
</evidence>
<accession>A0ABR3PEQ4</accession>
<reference evidence="8 9" key="1">
    <citation type="submission" date="2024-07" db="EMBL/GenBank/DDBJ databases">
        <title>Draft sequence of the Neodothiora populina.</title>
        <authorList>
            <person name="Drown D.D."/>
            <person name="Schuette U.S."/>
            <person name="Buechlein A.B."/>
            <person name="Rusch D.R."/>
            <person name="Winton L.W."/>
            <person name="Adams G.A."/>
        </authorList>
    </citation>
    <scope>NUCLEOTIDE SEQUENCE [LARGE SCALE GENOMIC DNA]</scope>
    <source>
        <strain evidence="8 9">CPC 39397</strain>
    </source>
</reference>
<sequence>MSEFYMENKNVGDRSSTEDWRIRGMTPLTAPDLLQHEIRQSQKSKDVVLQGRNEAAEIVQGTDARQRLLVVIGPCSMHDPAAALEYCDRLLKLKEKYEDDLCIIMRAYLEKPRTTVGWKGLINDPFIDNTFNINKGLRVSRQLYLDLTQKGMPIASEMLDTITPQYTADLLSLGAIGARTTESQVHRELASGLSFPVGFKNGTDGTLDVAIDAIGAVKHPHHFLSVTKPGNVAIVGTVGNEDCFIILRGGKKGTNYDAKSIAEAKQKLQSIGYEKPRLMVDCSHGNSEKNHKNQPKVAHALAEQMAAGETAIMSVMIESHINEGAQKIPKEGKDGLKYGVSITDACIGWEDTESVLADLAGAVQKRRKVLGINGHA</sequence>
<dbReference type="InterPro" id="IPR006218">
    <property type="entry name" value="DAHP1/KDSA"/>
</dbReference>
<dbReference type="Gene3D" id="3.20.20.70">
    <property type="entry name" value="Aldolase class I"/>
    <property type="match status" value="1"/>
</dbReference>
<feature type="domain" description="DAHP synthetase I/KDSA" evidence="7">
    <location>
        <begin position="57"/>
        <end position="356"/>
    </location>
</feature>
<name>A0ABR3PEQ4_9PEZI</name>
<proteinExistence type="inferred from homology"/>
<evidence type="ECO:0000256" key="5">
    <source>
        <dbReference type="ARBA" id="ARBA00047508"/>
    </source>
</evidence>
<organism evidence="8 9">
    <name type="scientific">Neodothiora populina</name>
    <dbReference type="NCBI Taxonomy" id="2781224"/>
    <lineage>
        <taxon>Eukaryota</taxon>
        <taxon>Fungi</taxon>
        <taxon>Dikarya</taxon>
        <taxon>Ascomycota</taxon>
        <taxon>Pezizomycotina</taxon>
        <taxon>Dothideomycetes</taxon>
        <taxon>Dothideomycetidae</taxon>
        <taxon>Dothideales</taxon>
        <taxon>Dothioraceae</taxon>
        <taxon>Neodothiora</taxon>
    </lineage>
</organism>
<dbReference type="PANTHER" id="PTHR21225:SF18">
    <property type="entry name" value="PHOSPHO-2-DEHYDRO-3-DEOXYHEPTONATE ALDOLASE, PHENYLALANINE-INHIBITED"/>
    <property type="match status" value="1"/>
</dbReference>
<keyword evidence="9" id="KW-1185">Reference proteome</keyword>
<dbReference type="SUPFAM" id="SSF51569">
    <property type="entry name" value="Aldolase"/>
    <property type="match status" value="1"/>
</dbReference>
<comment type="similarity">
    <text evidence="1 6">Belongs to the class-I DAHP synthase family.</text>
</comment>
<dbReference type="EC" id="2.5.1.54" evidence="6"/>
<evidence type="ECO:0000256" key="4">
    <source>
        <dbReference type="ARBA" id="ARBA00023141"/>
    </source>
</evidence>
<keyword evidence="4 6" id="KW-0057">Aromatic amino acid biosynthesis</keyword>
<dbReference type="PANTHER" id="PTHR21225">
    <property type="entry name" value="PHOSPHO-2-DEHYDRO-3-DEOXYHEPTONATE ALDOLASE DAHP SYNTHETASE"/>
    <property type="match status" value="1"/>
</dbReference>
<evidence type="ECO:0000313" key="9">
    <source>
        <dbReference type="Proteomes" id="UP001562354"/>
    </source>
</evidence>
<evidence type="ECO:0000256" key="3">
    <source>
        <dbReference type="ARBA" id="ARBA00022679"/>
    </source>
</evidence>
<comment type="caution">
    <text evidence="8">The sequence shown here is derived from an EMBL/GenBank/DDBJ whole genome shotgun (WGS) entry which is preliminary data.</text>
</comment>
<evidence type="ECO:0000313" key="8">
    <source>
        <dbReference type="EMBL" id="KAL1304632.1"/>
    </source>
</evidence>
<dbReference type="Pfam" id="PF00793">
    <property type="entry name" value="DAHP_synth_1"/>
    <property type="match status" value="1"/>
</dbReference>
<dbReference type="Proteomes" id="UP001562354">
    <property type="component" value="Unassembled WGS sequence"/>
</dbReference>
<dbReference type="GeneID" id="95977297"/>
<comment type="catalytic activity">
    <reaction evidence="5 6">
        <text>D-erythrose 4-phosphate + phosphoenolpyruvate + H2O = 7-phospho-2-dehydro-3-deoxy-D-arabino-heptonate + phosphate</text>
        <dbReference type="Rhea" id="RHEA:14717"/>
        <dbReference type="ChEBI" id="CHEBI:15377"/>
        <dbReference type="ChEBI" id="CHEBI:16897"/>
        <dbReference type="ChEBI" id="CHEBI:43474"/>
        <dbReference type="ChEBI" id="CHEBI:58394"/>
        <dbReference type="ChEBI" id="CHEBI:58702"/>
        <dbReference type="EC" id="2.5.1.54"/>
    </reaction>
</comment>
<keyword evidence="3 6" id="KW-0808">Transferase</keyword>
<protein>
    <recommendedName>
        <fullName evidence="6">Phospho-2-dehydro-3-deoxyheptonate aldolase</fullName>
        <ecNumber evidence="6">2.5.1.54</ecNumber>
    </recommendedName>
</protein>
<dbReference type="NCBIfam" id="NF009395">
    <property type="entry name" value="PRK12755.1"/>
    <property type="match status" value="1"/>
</dbReference>
<evidence type="ECO:0000259" key="7">
    <source>
        <dbReference type="Pfam" id="PF00793"/>
    </source>
</evidence>
<dbReference type="InterPro" id="IPR006219">
    <property type="entry name" value="DAHP_synth_1"/>
</dbReference>
<keyword evidence="2 6" id="KW-0028">Amino-acid biosynthesis</keyword>
<dbReference type="EMBL" id="JBFMKM010000008">
    <property type="protein sequence ID" value="KAL1304632.1"/>
    <property type="molecule type" value="Genomic_DNA"/>
</dbReference>
<evidence type="ECO:0000256" key="2">
    <source>
        <dbReference type="ARBA" id="ARBA00022605"/>
    </source>
</evidence>